<feature type="region of interest" description="Disordered" evidence="9">
    <location>
        <begin position="123"/>
        <end position="159"/>
    </location>
</feature>
<dbReference type="EMBL" id="HBIR01036936">
    <property type="protein sequence ID" value="CAE0568129.1"/>
    <property type="molecule type" value="Transcribed_RNA"/>
</dbReference>
<comment type="subunit">
    <text evidence="2">Homodimer.</text>
</comment>
<evidence type="ECO:0000256" key="5">
    <source>
        <dbReference type="ARBA" id="ARBA00022723"/>
    </source>
</evidence>
<dbReference type="AlphaFoldDB" id="A0A7S3SXQ0"/>
<comment type="cofactor">
    <cofactor evidence="1">
        <name>Zn(2+)</name>
        <dbReference type="ChEBI" id="CHEBI:29105"/>
    </cofactor>
</comment>
<dbReference type="InterPro" id="IPR001279">
    <property type="entry name" value="Metallo-B-lactamas"/>
</dbReference>
<gene>
    <name evidence="11" type="ORF">EHUX00137_LOCUS28825</name>
</gene>
<evidence type="ECO:0000256" key="9">
    <source>
        <dbReference type="SAM" id="MobiDB-lite"/>
    </source>
</evidence>
<keyword evidence="5" id="KW-0479">Metal-binding</keyword>
<evidence type="ECO:0000256" key="3">
    <source>
        <dbReference type="ARBA" id="ARBA00022694"/>
    </source>
</evidence>
<evidence type="ECO:0000313" key="11">
    <source>
        <dbReference type="EMBL" id="CAE0568129.1"/>
    </source>
</evidence>
<evidence type="ECO:0000259" key="10">
    <source>
        <dbReference type="Pfam" id="PF00753"/>
    </source>
</evidence>
<keyword evidence="6" id="KW-0255">Endonuclease</keyword>
<dbReference type="InterPro" id="IPR036866">
    <property type="entry name" value="RibonucZ/Hydroxyglut_hydro"/>
</dbReference>
<evidence type="ECO:0000256" key="4">
    <source>
        <dbReference type="ARBA" id="ARBA00022722"/>
    </source>
</evidence>
<evidence type="ECO:0000256" key="7">
    <source>
        <dbReference type="ARBA" id="ARBA00022801"/>
    </source>
</evidence>
<name>A0A7S3SXQ0_EMIHU</name>
<dbReference type="SUPFAM" id="SSF56281">
    <property type="entry name" value="Metallo-hydrolase/oxidoreductase"/>
    <property type="match status" value="1"/>
</dbReference>
<dbReference type="Gene3D" id="3.60.15.10">
    <property type="entry name" value="Ribonuclease Z/Hydroxyacylglutathione hydrolase-like"/>
    <property type="match status" value="1"/>
</dbReference>
<dbReference type="GO" id="GO:0042781">
    <property type="term" value="F:3'-tRNA processing endoribonuclease activity"/>
    <property type="evidence" value="ECO:0007669"/>
    <property type="project" value="TreeGrafter"/>
</dbReference>
<evidence type="ECO:0000256" key="8">
    <source>
        <dbReference type="ARBA" id="ARBA00022833"/>
    </source>
</evidence>
<reference evidence="11" key="1">
    <citation type="submission" date="2021-01" db="EMBL/GenBank/DDBJ databases">
        <authorList>
            <person name="Corre E."/>
            <person name="Pelletier E."/>
            <person name="Niang G."/>
            <person name="Scheremetjew M."/>
            <person name="Finn R."/>
            <person name="Kale V."/>
            <person name="Holt S."/>
            <person name="Cochrane G."/>
            <person name="Meng A."/>
            <person name="Brown T."/>
            <person name="Cohen L."/>
        </authorList>
    </citation>
    <scope>NUCLEOTIDE SEQUENCE</scope>
    <source>
        <strain evidence="11">379</strain>
    </source>
</reference>
<dbReference type="InterPro" id="IPR013471">
    <property type="entry name" value="RNase_Z/BN"/>
</dbReference>
<dbReference type="Pfam" id="PF00753">
    <property type="entry name" value="Lactamase_B"/>
    <property type="match status" value="1"/>
</dbReference>
<evidence type="ECO:0000256" key="1">
    <source>
        <dbReference type="ARBA" id="ARBA00001947"/>
    </source>
</evidence>
<keyword evidence="4" id="KW-0540">Nuclease</keyword>
<dbReference type="GO" id="GO:0005634">
    <property type="term" value="C:nucleus"/>
    <property type="evidence" value="ECO:0007669"/>
    <property type="project" value="TreeGrafter"/>
</dbReference>
<proteinExistence type="inferred from homology"/>
<feature type="domain" description="Metallo-beta-lactamase" evidence="10">
    <location>
        <begin position="32"/>
        <end position="73"/>
    </location>
</feature>
<keyword evidence="7" id="KW-0378">Hydrolase</keyword>
<dbReference type="PANTHER" id="PTHR46018">
    <property type="entry name" value="ZINC PHOSPHODIESTERASE ELAC PROTEIN 1"/>
    <property type="match status" value="1"/>
</dbReference>
<keyword evidence="8" id="KW-0862">Zinc</keyword>
<dbReference type="PANTHER" id="PTHR46018:SF2">
    <property type="entry name" value="ZINC PHOSPHODIESTERASE ELAC PROTEIN 1"/>
    <property type="match status" value="1"/>
</dbReference>
<sequence length="399" mass="42473">MEVVVLGSGACNPSPTRSASSLALRLLNSYWLFDVGEGTQVQLQRCFVAPGRIDRIFVTHAHGDHCFGLPGLLCLIARGRDRDAPPMDIYGPAGLRAFLRVTLRFSGTKMLPRFVVHELHDIPNLHSSRPPPPPLAVAPGDVRSSDAGEQPGGLDLRPGPDGCWELLTTAFGESGSVTVRAAPVRHTVPTVGYVVEEASKRGRLKPELVLPLLQRNKQALADEWGVRDPRSVLKKVAALGAEEELVLPDGAVIRGSDAVGGTRRGRKIAVLGDCCDASPCSGIAAGCDLLVHEATNAYLPQYGDSGGLARLQRETAAHGHSTPQMAGAVARRFGARALLLTHFSQRYPPDAVGMMRAIAAAAAAEAELPPEQVVAARDTLVLPIWQPDRTKAMRPASPP</sequence>
<accession>A0A7S3SXQ0</accession>
<evidence type="ECO:0000256" key="2">
    <source>
        <dbReference type="ARBA" id="ARBA00011738"/>
    </source>
</evidence>
<dbReference type="HAMAP" id="MF_01818">
    <property type="entry name" value="RNase_Z_BN"/>
    <property type="match status" value="1"/>
</dbReference>
<dbReference type="GO" id="GO:0046872">
    <property type="term" value="F:metal ion binding"/>
    <property type="evidence" value="ECO:0007669"/>
    <property type="project" value="UniProtKB-KW"/>
</dbReference>
<protein>
    <recommendedName>
        <fullName evidence="10">Metallo-beta-lactamase domain-containing protein</fullName>
    </recommendedName>
</protein>
<organism evidence="11">
    <name type="scientific">Emiliania huxleyi</name>
    <name type="common">Coccolithophore</name>
    <name type="synonym">Pontosphaera huxleyi</name>
    <dbReference type="NCBI Taxonomy" id="2903"/>
    <lineage>
        <taxon>Eukaryota</taxon>
        <taxon>Haptista</taxon>
        <taxon>Haptophyta</taxon>
        <taxon>Prymnesiophyceae</taxon>
        <taxon>Isochrysidales</taxon>
        <taxon>Noelaerhabdaceae</taxon>
        <taxon>Emiliania</taxon>
    </lineage>
</organism>
<dbReference type="CDD" id="cd07717">
    <property type="entry name" value="RNaseZ_ZiPD-like_MBL-fold"/>
    <property type="match status" value="1"/>
</dbReference>
<keyword evidence="3" id="KW-0819">tRNA processing</keyword>
<evidence type="ECO:0000256" key="6">
    <source>
        <dbReference type="ARBA" id="ARBA00022759"/>
    </source>
</evidence>